<name>A0ABS5Y0I8_9CYAN</name>
<sequence>MRQKIQSLFSDKLVKNIGWLTASQLFIRVIRLASVVVLARVLTAEDYGLIAILFTVTDFANVFIQKGGIAPKLIQADKAELSSLAETAYWTNWILCCGIFLFQCSMAYPIALFYQNDKLILPIIIAGLAYLINPFYAVQDALIRRENRLKVGAIASACSAFTQQTTILLLVVMGFGVWSIAISLVLSQFCWLTIYRRNHTWVPAGKFTLYQWRKIFDFSKFPLGIEMLNYLRSNIDYLLIGRFFSVEQLGLYFFAFNAGLGISLTAINMVSNSVFPYLCEARENLTALKKSYRKSLKVCAMMIFPLVLLQSTLAPFYVPIVFGQKWIPAIPILILICLSALPRPFALVSEQLLLTLDRGMAGLKWNIFFTGLFTLSIIAAAQFNIYAVAAVVLAIHLVCLPLFSFFVGKSAFSSKQVSLAS</sequence>
<dbReference type="PANTHER" id="PTHR30250">
    <property type="entry name" value="PST FAMILY PREDICTED COLANIC ACID TRANSPORTER"/>
    <property type="match status" value="1"/>
</dbReference>
<evidence type="ECO:0000256" key="3">
    <source>
        <dbReference type="ARBA" id="ARBA00022475"/>
    </source>
</evidence>
<accession>A0ABS5Y0I8</accession>
<feature type="transmembrane region" description="Helical" evidence="7">
    <location>
        <begin position="326"/>
        <end position="349"/>
    </location>
</feature>
<dbReference type="EMBL" id="JADOER010000004">
    <property type="protein sequence ID" value="MBT9311318.1"/>
    <property type="molecule type" value="Genomic_DNA"/>
</dbReference>
<keyword evidence="5 7" id="KW-1133">Transmembrane helix</keyword>
<dbReference type="RefSeq" id="WP_215617210.1">
    <property type="nucleotide sequence ID" value="NZ_JADOER010000004.1"/>
</dbReference>
<gene>
    <name evidence="8" type="ORF">IXB28_03795</name>
</gene>
<keyword evidence="4 7" id="KW-0812">Transmembrane</keyword>
<dbReference type="InterPro" id="IPR050833">
    <property type="entry name" value="Poly_Biosynth_Transport"/>
</dbReference>
<feature type="transmembrane region" description="Helical" evidence="7">
    <location>
        <begin position="298"/>
        <end position="320"/>
    </location>
</feature>
<evidence type="ECO:0000256" key="7">
    <source>
        <dbReference type="SAM" id="Phobius"/>
    </source>
</evidence>
<protein>
    <submittedName>
        <fullName evidence="8">Lipopolysaccharide biosynthesis protein</fullName>
    </submittedName>
</protein>
<keyword evidence="9" id="KW-1185">Reference proteome</keyword>
<keyword evidence="6 7" id="KW-0472">Membrane</keyword>
<proteinExistence type="inferred from homology"/>
<dbReference type="PANTHER" id="PTHR30250:SF10">
    <property type="entry name" value="LIPOPOLYSACCHARIDE BIOSYNTHESIS PROTEIN WZXC"/>
    <property type="match status" value="1"/>
</dbReference>
<feature type="transmembrane region" description="Helical" evidence="7">
    <location>
        <begin position="167"/>
        <end position="194"/>
    </location>
</feature>
<evidence type="ECO:0000313" key="8">
    <source>
        <dbReference type="EMBL" id="MBT9311318.1"/>
    </source>
</evidence>
<feature type="transmembrane region" description="Helical" evidence="7">
    <location>
        <begin position="119"/>
        <end position="138"/>
    </location>
</feature>
<dbReference type="Pfam" id="PF13440">
    <property type="entry name" value="Polysacc_synt_3"/>
    <property type="match status" value="1"/>
</dbReference>
<feature type="transmembrane region" description="Helical" evidence="7">
    <location>
        <begin position="251"/>
        <end position="278"/>
    </location>
</feature>
<evidence type="ECO:0000256" key="5">
    <source>
        <dbReference type="ARBA" id="ARBA00022989"/>
    </source>
</evidence>
<evidence type="ECO:0000256" key="6">
    <source>
        <dbReference type="ARBA" id="ARBA00023136"/>
    </source>
</evidence>
<feature type="transmembrane region" description="Helical" evidence="7">
    <location>
        <begin position="93"/>
        <end position="113"/>
    </location>
</feature>
<evidence type="ECO:0000313" key="9">
    <source>
        <dbReference type="Proteomes" id="UP001196661"/>
    </source>
</evidence>
<comment type="caution">
    <text evidence="8">The sequence shown here is derived from an EMBL/GenBank/DDBJ whole genome shotgun (WGS) entry which is preliminary data.</text>
</comment>
<evidence type="ECO:0000256" key="4">
    <source>
        <dbReference type="ARBA" id="ARBA00022692"/>
    </source>
</evidence>
<comment type="similarity">
    <text evidence="2">Belongs to the polysaccharide synthase family.</text>
</comment>
<keyword evidence="3" id="KW-1003">Cell membrane</keyword>
<organism evidence="8 9">
    <name type="scientific">Leptothoe kymatousa TAU-MAC 1615</name>
    <dbReference type="NCBI Taxonomy" id="2364775"/>
    <lineage>
        <taxon>Bacteria</taxon>
        <taxon>Bacillati</taxon>
        <taxon>Cyanobacteriota</taxon>
        <taxon>Cyanophyceae</taxon>
        <taxon>Nodosilineales</taxon>
        <taxon>Cymatolegaceae</taxon>
        <taxon>Leptothoe</taxon>
        <taxon>Leptothoe kymatousa</taxon>
    </lineage>
</organism>
<dbReference type="CDD" id="cd13127">
    <property type="entry name" value="MATE_tuaB_like"/>
    <property type="match status" value="1"/>
</dbReference>
<evidence type="ECO:0000256" key="2">
    <source>
        <dbReference type="ARBA" id="ARBA00007430"/>
    </source>
</evidence>
<dbReference type="Proteomes" id="UP001196661">
    <property type="component" value="Unassembled WGS sequence"/>
</dbReference>
<reference evidence="8 9" key="1">
    <citation type="journal article" date="2021" name="Mar. Drugs">
        <title>Genome Reduction and Secondary Metabolism of the Marine Sponge-Associated Cyanobacterium Leptothoe.</title>
        <authorList>
            <person name="Konstantinou D."/>
            <person name="Popin R.V."/>
            <person name="Fewer D.P."/>
            <person name="Sivonen K."/>
            <person name="Gkelis S."/>
        </authorList>
    </citation>
    <scope>NUCLEOTIDE SEQUENCE [LARGE SCALE GENOMIC DNA]</scope>
    <source>
        <strain evidence="8 9">TAU-MAC 1615</strain>
    </source>
</reference>
<comment type="subcellular location">
    <subcellularLocation>
        <location evidence="1">Cell membrane</location>
        <topology evidence="1">Multi-pass membrane protein</topology>
    </subcellularLocation>
</comment>
<feature type="transmembrane region" description="Helical" evidence="7">
    <location>
        <begin position="385"/>
        <end position="407"/>
    </location>
</feature>
<evidence type="ECO:0000256" key="1">
    <source>
        <dbReference type="ARBA" id="ARBA00004651"/>
    </source>
</evidence>
<feature type="transmembrane region" description="Helical" evidence="7">
    <location>
        <begin position="361"/>
        <end position="379"/>
    </location>
</feature>